<dbReference type="GO" id="GO:0003677">
    <property type="term" value="F:DNA binding"/>
    <property type="evidence" value="ECO:0007669"/>
    <property type="project" value="UniProtKB-KW"/>
</dbReference>
<accession>A0A347WL52</accession>
<dbReference type="EMBL" id="CP023434">
    <property type="protein sequence ID" value="AXY25809.1"/>
    <property type="molecule type" value="Genomic_DNA"/>
</dbReference>
<dbReference type="Pfam" id="PF01022">
    <property type="entry name" value="HTH_5"/>
    <property type="match status" value="1"/>
</dbReference>
<evidence type="ECO:0000259" key="4">
    <source>
        <dbReference type="PROSITE" id="PS50987"/>
    </source>
</evidence>
<keyword evidence="1" id="KW-0805">Transcription regulation</keyword>
<protein>
    <submittedName>
        <fullName evidence="5">Transcriptional regulator</fullName>
    </submittedName>
</protein>
<keyword evidence="3" id="KW-0804">Transcription</keyword>
<dbReference type="SUPFAM" id="SSF46785">
    <property type="entry name" value="Winged helix' DNA-binding domain"/>
    <property type="match status" value="1"/>
</dbReference>
<dbReference type="InterPro" id="IPR036388">
    <property type="entry name" value="WH-like_DNA-bd_sf"/>
</dbReference>
<evidence type="ECO:0000313" key="6">
    <source>
        <dbReference type="Proteomes" id="UP000263232"/>
    </source>
</evidence>
<sequence length="94" mass="11181">MPSRQEIIDVSKFFKVISDPTRLTILFLLRKESLNVTEIVNYVEMEQSAVSHQLRILRESRLVKSERQGKTVRYQLLDEHVFDILDQVLDHIRE</sequence>
<dbReference type="SMART" id="SM00418">
    <property type="entry name" value="HTH_ARSR"/>
    <property type="match status" value="1"/>
</dbReference>
<dbReference type="PROSITE" id="PS50987">
    <property type="entry name" value="HTH_ARSR_2"/>
    <property type="match status" value="1"/>
</dbReference>
<dbReference type="PANTHER" id="PTHR43132:SF6">
    <property type="entry name" value="HTH-TYPE TRANSCRIPTIONAL REPRESSOR CZRA"/>
    <property type="match status" value="1"/>
</dbReference>
<gene>
    <name evidence="5" type="ORF">CL176_07260</name>
</gene>
<dbReference type="Proteomes" id="UP000263232">
    <property type="component" value="Chromosome"/>
</dbReference>
<evidence type="ECO:0000313" key="5">
    <source>
        <dbReference type="EMBL" id="AXY25809.1"/>
    </source>
</evidence>
<name>A0A347WL52_9LACT</name>
<feature type="domain" description="HTH arsR-type" evidence="4">
    <location>
        <begin position="2"/>
        <end position="94"/>
    </location>
</feature>
<evidence type="ECO:0000256" key="2">
    <source>
        <dbReference type="ARBA" id="ARBA00023125"/>
    </source>
</evidence>
<dbReference type="InterPro" id="IPR011991">
    <property type="entry name" value="ArsR-like_HTH"/>
</dbReference>
<dbReference type="PANTHER" id="PTHR43132">
    <property type="entry name" value="ARSENICAL RESISTANCE OPERON REPRESSOR ARSR-RELATED"/>
    <property type="match status" value="1"/>
</dbReference>
<dbReference type="KEGG" id="abae:CL176_07260"/>
<evidence type="ECO:0000256" key="1">
    <source>
        <dbReference type="ARBA" id="ARBA00023015"/>
    </source>
</evidence>
<dbReference type="PRINTS" id="PR00778">
    <property type="entry name" value="HTHARSR"/>
</dbReference>
<dbReference type="InterPro" id="IPR001845">
    <property type="entry name" value="HTH_ArsR_DNA-bd_dom"/>
</dbReference>
<dbReference type="RefSeq" id="WP_118990709.1">
    <property type="nucleotide sequence ID" value="NZ_CP023434.1"/>
</dbReference>
<proteinExistence type="predicted"/>
<keyword evidence="2" id="KW-0238">DNA-binding</keyword>
<dbReference type="NCBIfam" id="NF033788">
    <property type="entry name" value="HTH_metalloreg"/>
    <property type="match status" value="1"/>
</dbReference>
<dbReference type="Gene3D" id="1.10.10.10">
    <property type="entry name" value="Winged helix-like DNA-binding domain superfamily/Winged helix DNA-binding domain"/>
    <property type="match status" value="1"/>
</dbReference>
<reference evidence="5 6" key="1">
    <citation type="submission" date="2017-09" db="EMBL/GenBank/DDBJ databases">
        <title>Complete genome sequence of Oxytococcus suis strain ZY16052.</title>
        <authorList>
            <person name="Li F."/>
        </authorList>
    </citation>
    <scope>NUCLEOTIDE SEQUENCE [LARGE SCALE GENOMIC DNA]</scope>
    <source>
        <strain evidence="5 6">ZY16052</strain>
    </source>
</reference>
<dbReference type="InterPro" id="IPR036390">
    <property type="entry name" value="WH_DNA-bd_sf"/>
</dbReference>
<organism evidence="5 6">
    <name type="scientific">Suicoccus acidiformans</name>
    <dbReference type="NCBI Taxonomy" id="2036206"/>
    <lineage>
        <taxon>Bacteria</taxon>
        <taxon>Bacillati</taxon>
        <taxon>Bacillota</taxon>
        <taxon>Bacilli</taxon>
        <taxon>Lactobacillales</taxon>
        <taxon>Aerococcaceae</taxon>
        <taxon>Suicoccus</taxon>
    </lineage>
</organism>
<dbReference type="CDD" id="cd00090">
    <property type="entry name" value="HTH_ARSR"/>
    <property type="match status" value="1"/>
</dbReference>
<dbReference type="OrthoDB" id="9794330at2"/>
<keyword evidence="6" id="KW-1185">Reference proteome</keyword>
<evidence type="ECO:0000256" key="3">
    <source>
        <dbReference type="ARBA" id="ARBA00023163"/>
    </source>
</evidence>
<dbReference type="AlphaFoldDB" id="A0A347WL52"/>
<dbReference type="GO" id="GO:0003700">
    <property type="term" value="F:DNA-binding transcription factor activity"/>
    <property type="evidence" value="ECO:0007669"/>
    <property type="project" value="InterPro"/>
</dbReference>
<dbReference type="InterPro" id="IPR051011">
    <property type="entry name" value="Metal_resp_trans_reg"/>
</dbReference>